<feature type="domain" description="PAC" evidence="3">
    <location>
        <begin position="124"/>
        <end position="176"/>
    </location>
</feature>
<keyword evidence="7" id="KW-1185">Reference proteome</keyword>
<dbReference type="RefSeq" id="WP_231813800.1">
    <property type="nucleotide sequence ID" value="NZ_JAJOZR010000005.1"/>
</dbReference>
<dbReference type="InterPro" id="IPR001633">
    <property type="entry name" value="EAL_dom"/>
</dbReference>
<evidence type="ECO:0000256" key="2">
    <source>
        <dbReference type="SAM" id="MobiDB-lite"/>
    </source>
</evidence>
<dbReference type="PROSITE" id="PS50887">
    <property type="entry name" value="GGDEF"/>
    <property type="match status" value="1"/>
</dbReference>
<dbReference type="FunFam" id="3.20.20.450:FF:000001">
    <property type="entry name" value="Cyclic di-GMP phosphodiesterase yahA"/>
    <property type="match status" value="1"/>
</dbReference>
<dbReference type="CDD" id="cd01948">
    <property type="entry name" value="EAL"/>
    <property type="match status" value="1"/>
</dbReference>
<dbReference type="SUPFAM" id="SSF55073">
    <property type="entry name" value="Nucleotide cyclase"/>
    <property type="match status" value="1"/>
</dbReference>
<protein>
    <submittedName>
        <fullName evidence="6">EAL domain-containing protein</fullName>
    </submittedName>
</protein>
<dbReference type="GO" id="GO:0071732">
    <property type="term" value="P:cellular response to nitric oxide"/>
    <property type="evidence" value="ECO:0007669"/>
    <property type="project" value="UniProtKB-ARBA"/>
</dbReference>
<dbReference type="PANTHER" id="PTHR44757:SF2">
    <property type="entry name" value="BIOFILM ARCHITECTURE MAINTENANCE PROTEIN MBAA"/>
    <property type="match status" value="1"/>
</dbReference>
<dbReference type="Pfam" id="PF01590">
    <property type="entry name" value="GAF"/>
    <property type="match status" value="1"/>
</dbReference>
<dbReference type="InterPro" id="IPR000700">
    <property type="entry name" value="PAS-assoc_C"/>
</dbReference>
<evidence type="ECO:0000259" key="5">
    <source>
        <dbReference type="PROSITE" id="PS50887"/>
    </source>
</evidence>
<dbReference type="Pfam" id="PF08448">
    <property type="entry name" value="PAS_4"/>
    <property type="match status" value="1"/>
</dbReference>
<dbReference type="Gene3D" id="3.30.70.270">
    <property type="match status" value="1"/>
</dbReference>
<dbReference type="CDD" id="cd00130">
    <property type="entry name" value="PAS"/>
    <property type="match status" value="1"/>
</dbReference>
<dbReference type="PANTHER" id="PTHR44757">
    <property type="entry name" value="DIGUANYLATE CYCLASE DGCP"/>
    <property type="match status" value="1"/>
</dbReference>
<dbReference type="InterPro" id="IPR029787">
    <property type="entry name" value="Nucleotide_cyclase"/>
</dbReference>
<dbReference type="InterPro" id="IPR013656">
    <property type="entry name" value="PAS_4"/>
</dbReference>
<dbReference type="InterPro" id="IPR003018">
    <property type="entry name" value="GAF"/>
</dbReference>
<name>A0A9X1NQX7_9HYPH</name>
<evidence type="ECO:0000313" key="7">
    <source>
        <dbReference type="Proteomes" id="UP001139089"/>
    </source>
</evidence>
<dbReference type="Pfam" id="PF00563">
    <property type="entry name" value="EAL"/>
    <property type="match status" value="1"/>
</dbReference>
<dbReference type="GO" id="GO:0071111">
    <property type="term" value="F:cyclic-guanylate-specific phosphodiesterase activity"/>
    <property type="evidence" value="ECO:0007669"/>
    <property type="project" value="UniProtKB-EC"/>
</dbReference>
<proteinExistence type="predicted"/>
<dbReference type="Gene3D" id="3.30.450.20">
    <property type="entry name" value="PAS domain"/>
    <property type="match status" value="1"/>
</dbReference>
<dbReference type="PROSITE" id="PS50113">
    <property type="entry name" value="PAC"/>
    <property type="match status" value="1"/>
</dbReference>
<evidence type="ECO:0000313" key="6">
    <source>
        <dbReference type="EMBL" id="MCD7109305.1"/>
    </source>
</evidence>
<evidence type="ECO:0000259" key="4">
    <source>
        <dbReference type="PROSITE" id="PS50883"/>
    </source>
</evidence>
<accession>A0A9X1NQX7</accession>
<gene>
    <name evidence="6" type="ORF">LRX75_09620</name>
</gene>
<dbReference type="Gene3D" id="3.30.450.40">
    <property type="match status" value="1"/>
</dbReference>
<dbReference type="Pfam" id="PF00990">
    <property type="entry name" value="GGDEF"/>
    <property type="match status" value="1"/>
</dbReference>
<dbReference type="InterPro" id="IPR035965">
    <property type="entry name" value="PAS-like_dom_sf"/>
</dbReference>
<dbReference type="SMART" id="SM00052">
    <property type="entry name" value="EAL"/>
    <property type="match status" value="1"/>
</dbReference>
<dbReference type="AlphaFoldDB" id="A0A9X1NQX7"/>
<dbReference type="InterPro" id="IPR000160">
    <property type="entry name" value="GGDEF_dom"/>
</dbReference>
<dbReference type="InterPro" id="IPR052155">
    <property type="entry name" value="Biofilm_reg_signaling"/>
</dbReference>
<evidence type="ECO:0000259" key="3">
    <source>
        <dbReference type="PROSITE" id="PS50113"/>
    </source>
</evidence>
<dbReference type="NCBIfam" id="TIGR00229">
    <property type="entry name" value="sensory_box"/>
    <property type="match status" value="1"/>
</dbReference>
<dbReference type="Proteomes" id="UP001139089">
    <property type="component" value="Unassembled WGS sequence"/>
</dbReference>
<dbReference type="InterPro" id="IPR043128">
    <property type="entry name" value="Rev_trsase/Diguanyl_cyclase"/>
</dbReference>
<dbReference type="SUPFAM" id="SSF55785">
    <property type="entry name" value="PYP-like sensor domain (PAS domain)"/>
    <property type="match status" value="1"/>
</dbReference>
<dbReference type="EMBL" id="JAJOZR010000005">
    <property type="protein sequence ID" value="MCD7109305.1"/>
    <property type="molecule type" value="Genomic_DNA"/>
</dbReference>
<dbReference type="InterPro" id="IPR000014">
    <property type="entry name" value="PAS"/>
</dbReference>
<dbReference type="SUPFAM" id="SSF141868">
    <property type="entry name" value="EAL domain-like"/>
    <property type="match status" value="1"/>
</dbReference>
<dbReference type="Gene3D" id="3.20.20.450">
    <property type="entry name" value="EAL domain"/>
    <property type="match status" value="1"/>
</dbReference>
<reference evidence="6" key="1">
    <citation type="submission" date="2021-12" db="EMBL/GenBank/DDBJ databases">
        <authorList>
            <person name="Li Y."/>
        </authorList>
    </citation>
    <scope>NUCLEOTIDE SEQUENCE</scope>
    <source>
        <strain evidence="6">DKSPLA3</strain>
    </source>
</reference>
<dbReference type="SUPFAM" id="SSF55781">
    <property type="entry name" value="GAF domain-like"/>
    <property type="match status" value="1"/>
</dbReference>
<comment type="caution">
    <text evidence="6">The sequence shown here is derived from an EMBL/GenBank/DDBJ whole genome shotgun (WGS) entry which is preliminary data.</text>
</comment>
<feature type="region of interest" description="Disordered" evidence="2">
    <location>
        <begin position="1"/>
        <end position="23"/>
    </location>
</feature>
<evidence type="ECO:0000256" key="1">
    <source>
        <dbReference type="ARBA" id="ARBA00051114"/>
    </source>
</evidence>
<dbReference type="CDD" id="cd01949">
    <property type="entry name" value="GGDEF"/>
    <property type="match status" value="1"/>
</dbReference>
<dbReference type="PROSITE" id="PS50883">
    <property type="entry name" value="EAL"/>
    <property type="match status" value="1"/>
</dbReference>
<comment type="catalytic activity">
    <reaction evidence="1">
        <text>3',3'-c-di-GMP + H2O = 5'-phosphoguanylyl(3'-&gt;5')guanosine + H(+)</text>
        <dbReference type="Rhea" id="RHEA:24902"/>
        <dbReference type="ChEBI" id="CHEBI:15377"/>
        <dbReference type="ChEBI" id="CHEBI:15378"/>
        <dbReference type="ChEBI" id="CHEBI:58754"/>
        <dbReference type="ChEBI" id="CHEBI:58805"/>
        <dbReference type="EC" id="3.1.4.52"/>
    </reaction>
    <physiologicalReaction direction="left-to-right" evidence="1">
        <dbReference type="Rhea" id="RHEA:24903"/>
    </physiologicalReaction>
</comment>
<sequence length="778" mass="85496">MSKTTLRGRSTIGESPSGDDHTQRLIDATRRLASEAARLYGPRSDIAERHYWLETMVNHIPDYIYAKDLQGRFLIANEATVRDNGFAEMHQIVGLTDFDLHDEAIAARITEGERQVIASGEPIIGMEERAAVEKGSERWLMTSKVPLRDKLGRTIGTVGVSRDITDRKRAEQLMIGQTRVLEMIAKDTPLPDLFRELILMIEAHVPGVQGSVYMLTEDGQRLLKGVAPGLDPAYASALEGFPIGPNHGSCGTAAFLGESVFVGDILNDPLWAPYVDFVKPFGYRACWASPLLSFHGKVLGTFALYSKTVGLPADPVRDLIAMAARLAGIAIERREAAERIHFMAHHDALTGLPNRIMLDGHMETAMAEARAKGEWVALAFLDLDNFKLVNDSLGHNAGDELLRTVAQRMSLCVRKGDMIIRVGGDEFIILLTGLQADREVVLARFEGIRSAIARPMTLAGQTLQVTCSMGVVCYPEQGESTGELLANADAAMYRAKALGRNNLKLFSSEMADAAHAKLLRVEALRHALEQNEFVLHYQPQLDLASGRIFAAEALLRWNHPQQGLISPCEFVPLAEETGLIVEIGEWVLDAACRQNRAWQDAGLPSLIVSVNVSARQFAEKAWVSRVARTLTETGLDPQYLELELTESLIMQDVPQAIATMHELESLGVRLAIDDFGTGYSSLSALKRFPVSRLKIDRSFVKDIPDDEDDMAITAAIISLAQKLKLDVIAEGVETQEQLDFLRDAGCNEIQGYWVSRPLPPAAFVARLATGRTADAVNA</sequence>
<dbReference type="InterPro" id="IPR029016">
    <property type="entry name" value="GAF-like_dom_sf"/>
</dbReference>
<feature type="domain" description="EAL" evidence="4">
    <location>
        <begin position="517"/>
        <end position="771"/>
    </location>
</feature>
<dbReference type="InterPro" id="IPR012226">
    <property type="entry name" value="Diguanyl_cyclase/Pdiesterase"/>
</dbReference>
<dbReference type="PIRSF" id="PIRSF005925">
    <property type="entry name" value="Dos"/>
    <property type="match status" value="1"/>
</dbReference>
<organism evidence="6 7">
    <name type="scientific">Rhizobium quercicola</name>
    <dbReference type="NCBI Taxonomy" id="2901226"/>
    <lineage>
        <taxon>Bacteria</taxon>
        <taxon>Pseudomonadati</taxon>
        <taxon>Pseudomonadota</taxon>
        <taxon>Alphaproteobacteria</taxon>
        <taxon>Hyphomicrobiales</taxon>
        <taxon>Rhizobiaceae</taxon>
        <taxon>Rhizobium/Agrobacterium group</taxon>
        <taxon>Rhizobium</taxon>
    </lineage>
</organism>
<feature type="compositionally biased region" description="Polar residues" evidence="2">
    <location>
        <begin position="1"/>
        <end position="14"/>
    </location>
</feature>
<feature type="domain" description="GGDEF" evidence="5">
    <location>
        <begin position="374"/>
        <end position="508"/>
    </location>
</feature>
<dbReference type="InterPro" id="IPR035919">
    <property type="entry name" value="EAL_sf"/>
</dbReference>
<dbReference type="SMART" id="SM00267">
    <property type="entry name" value="GGDEF"/>
    <property type="match status" value="1"/>
</dbReference>
<dbReference type="NCBIfam" id="TIGR00254">
    <property type="entry name" value="GGDEF"/>
    <property type="match status" value="1"/>
</dbReference>
<dbReference type="FunFam" id="3.30.70.270:FF:000001">
    <property type="entry name" value="Diguanylate cyclase domain protein"/>
    <property type="match status" value="1"/>
</dbReference>
<dbReference type="SMART" id="SM00065">
    <property type="entry name" value="GAF"/>
    <property type="match status" value="1"/>
</dbReference>